<dbReference type="PANTHER" id="PTHR33052">
    <property type="entry name" value="DUF4228 DOMAIN PROTEIN-RELATED"/>
    <property type="match status" value="1"/>
</dbReference>
<keyword evidence="3" id="KW-1185">Reference proteome</keyword>
<organism evidence="2 3">
    <name type="scientific">Spirodela intermedia</name>
    <name type="common">Intermediate duckweed</name>
    <dbReference type="NCBI Taxonomy" id="51605"/>
    <lineage>
        <taxon>Eukaryota</taxon>
        <taxon>Viridiplantae</taxon>
        <taxon>Streptophyta</taxon>
        <taxon>Embryophyta</taxon>
        <taxon>Tracheophyta</taxon>
        <taxon>Spermatophyta</taxon>
        <taxon>Magnoliopsida</taxon>
        <taxon>Liliopsida</taxon>
        <taxon>Araceae</taxon>
        <taxon>Lemnoideae</taxon>
        <taxon>Spirodela</taxon>
    </lineage>
</organism>
<dbReference type="AlphaFoldDB" id="A0A7I8KYE3"/>
<feature type="region of interest" description="Disordered" evidence="1">
    <location>
        <begin position="93"/>
        <end position="113"/>
    </location>
</feature>
<dbReference type="InterPro" id="IPR025322">
    <property type="entry name" value="PADRE_dom"/>
</dbReference>
<sequence length="163" mass="18062">MRETIKCCMSCILPCGALDVIRIVHANGKVEEISHAVRAGEIMQAYPKHVLRKPPSAGDEGEGRKGAVIVPPTAELRKGKIYFLMPVSSAAEKVRPASAKRRKKKRDMQSHGSATDIASLLLSDRYLSDILSEKASSQRDRRRGRVGVWRPHLESISEVTNDF</sequence>
<accession>A0A7I8KYE3</accession>
<evidence type="ECO:0000256" key="1">
    <source>
        <dbReference type="SAM" id="MobiDB-lite"/>
    </source>
</evidence>
<protein>
    <submittedName>
        <fullName evidence="2">Uncharacterized protein</fullName>
    </submittedName>
</protein>
<evidence type="ECO:0000313" key="2">
    <source>
        <dbReference type="EMBL" id="CAA7402356.1"/>
    </source>
</evidence>
<proteinExistence type="predicted"/>
<dbReference type="Pfam" id="PF14009">
    <property type="entry name" value="PADRE"/>
    <property type="match status" value="1"/>
</dbReference>
<gene>
    <name evidence="2" type="ORF">SI8410_09013034</name>
</gene>
<dbReference type="EMBL" id="LR746272">
    <property type="protein sequence ID" value="CAA7402356.1"/>
    <property type="molecule type" value="Genomic_DNA"/>
</dbReference>
<reference evidence="2" key="1">
    <citation type="submission" date="2020-02" db="EMBL/GenBank/DDBJ databases">
        <authorList>
            <person name="Scholz U."/>
            <person name="Mascher M."/>
            <person name="Fiebig A."/>
        </authorList>
    </citation>
    <scope>NUCLEOTIDE SEQUENCE</scope>
</reference>
<name>A0A7I8KYE3_SPIIN</name>
<dbReference type="Proteomes" id="UP000663760">
    <property type="component" value="Chromosome 9"/>
</dbReference>
<dbReference type="OrthoDB" id="1856818at2759"/>
<evidence type="ECO:0000313" key="3">
    <source>
        <dbReference type="Proteomes" id="UP000663760"/>
    </source>
</evidence>